<dbReference type="InterPro" id="IPR002110">
    <property type="entry name" value="Ankyrin_rpt"/>
</dbReference>
<comment type="caution">
    <text evidence="6">The sequence shown here is derived from an EMBL/GenBank/DDBJ whole genome shotgun (WGS) entry which is preliminary data.</text>
</comment>
<keyword evidence="7" id="KW-1185">Reference proteome</keyword>
<feature type="repeat" description="ANK" evidence="3">
    <location>
        <begin position="758"/>
        <end position="790"/>
    </location>
</feature>
<name>A0ABR0ECR4_ZASCE</name>
<organism evidence="6 7">
    <name type="scientific">Zasmidium cellare</name>
    <name type="common">Wine cellar mold</name>
    <name type="synonym">Racodium cellare</name>
    <dbReference type="NCBI Taxonomy" id="395010"/>
    <lineage>
        <taxon>Eukaryota</taxon>
        <taxon>Fungi</taxon>
        <taxon>Dikarya</taxon>
        <taxon>Ascomycota</taxon>
        <taxon>Pezizomycotina</taxon>
        <taxon>Dothideomycetes</taxon>
        <taxon>Dothideomycetidae</taxon>
        <taxon>Mycosphaerellales</taxon>
        <taxon>Mycosphaerellaceae</taxon>
        <taxon>Zasmidium</taxon>
    </lineage>
</organism>
<dbReference type="PRINTS" id="PR01415">
    <property type="entry name" value="ANKYRIN"/>
</dbReference>
<dbReference type="InterPro" id="IPR036770">
    <property type="entry name" value="Ankyrin_rpt-contain_sf"/>
</dbReference>
<gene>
    <name evidence="6" type="ORF">PRZ48_009572</name>
</gene>
<dbReference type="PANTHER" id="PTHR24198:SF165">
    <property type="entry name" value="ANKYRIN REPEAT-CONTAINING PROTEIN-RELATED"/>
    <property type="match status" value="1"/>
</dbReference>
<evidence type="ECO:0000256" key="3">
    <source>
        <dbReference type="PROSITE-ProRule" id="PRU00023"/>
    </source>
</evidence>
<dbReference type="InterPro" id="IPR027417">
    <property type="entry name" value="P-loop_NTPase"/>
</dbReference>
<evidence type="ECO:0000256" key="4">
    <source>
        <dbReference type="SAM" id="MobiDB-lite"/>
    </source>
</evidence>
<dbReference type="Pfam" id="PF12796">
    <property type="entry name" value="Ank_2"/>
    <property type="match status" value="3"/>
</dbReference>
<evidence type="ECO:0000256" key="1">
    <source>
        <dbReference type="ARBA" id="ARBA00022737"/>
    </source>
</evidence>
<dbReference type="PANTHER" id="PTHR24198">
    <property type="entry name" value="ANKYRIN REPEAT AND PROTEIN KINASE DOMAIN-CONTAINING PROTEIN"/>
    <property type="match status" value="1"/>
</dbReference>
<dbReference type="Gene3D" id="1.25.40.20">
    <property type="entry name" value="Ankyrin repeat-containing domain"/>
    <property type="match status" value="2"/>
</dbReference>
<dbReference type="Pfam" id="PF22939">
    <property type="entry name" value="WHD_GPIID"/>
    <property type="match status" value="1"/>
</dbReference>
<evidence type="ECO:0000256" key="2">
    <source>
        <dbReference type="ARBA" id="ARBA00023043"/>
    </source>
</evidence>
<keyword evidence="1" id="KW-0677">Repeat</keyword>
<dbReference type="PROSITE" id="PS50297">
    <property type="entry name" value="ANK_REP_REGION"/>
    <property type="match status" value="3"/>
</dbReference>
<feature type="repeat" description="ANK" evidence="3">
    <location>
        <begin position="965"/>
        <end position="997"/>
    </location>
</feature>
<evidence type="ECO:0000313" key="6">
    <source>
        <dbReference type="EMBL" id="KAK4499060.1"/>
    </source>
</evidence>
<dbReference type="Proteomes" id="UP001305779">
    <property type="component" value="Unassembled WGS sequence"/>
</dbReference>
<feature type="repeat" description="ANK" evidence="3">
    <location>
        <begin position="1116"/>
        <end position="1148"/>
    </location>
</feature>
<dbReference type="InterPro" id="IPR054471">
    <property type="entry name" value="GPIID_WHD"/>
</dbReference>
<dbReference type="SUPFAM" id="SSF52540">
    <property type="entry name" value="P-loop containing nucleoside triphosphate hydrolases"/>
    <property type="match status" value="1"/>
</dbReference>
<dbReference type="Gene3D" id="3.40.50.300">
    <property type="entry name" value="P-loop containing nucleotide triphosphate hydrolases"/>
    <property type="match status" value="1"/>
</dbReference>
<feature type="repeat" description="ANK" evidence="3">
    <location>
        <begin position="897"/>
        <end position="929"/>
    </location>
</feature>
<accession>A0ABR0ECR4</accession>
<feature type="domain" description="NACHT" evidence="5">
    <location>
        <begin position="205"/>
        <end position="346"/>
    </location>
</feature>
<sequence length="1342" mass="149049">MADVGSIIAIAEVAWKAIRYVSDVRQAPEEWNALEKDVINSKNILKSLHRQLQSPHLQGRHVQEILESLSAADGPLLLLKAALTTIQVKLEKPEKKRHEYLKQFKWPFKASEVRELLADIQRAKADIRLTLSQAGIYLETEILQDTNALIEHASQADLQRVLEAISPHDFFARQQSLQNKALPGTVRWFLDGPSFRGWTENRAPVLLWCHGIPGAGKTVLASTAFEEIMSRYAELNVAVLVMFCQFDHGETQTAAGTLSAYLKQVVELRGEVSKQVQMLYGNRRGRPPPDVDNICAVLTSELAKFERTFFILDGLDEIIDNSERTLLLEKLQAMVPCPKLLVTSRPLQDLSTWFFEHAAEGLYRIEHSKHSIELPGHLHEGCIGSAARSETKDGQTVLDAGANETWKLSNSYRCNSSIDIASRHNDIERAVDERIKRSDDLKMNIERAKLEGIDVRSAIMKRVKADSQNTFLLLGHQMDILADQVSPRDVLSALETLPTKMDEVHERIFARLRSLGRGDLANKIRNVVAIVASARRPLTIQALEHAISVTADDTYIDRLKVPDTRNLISKAFGLVVIEAKTNHVRLAHETAADYIRNRAVGMPNGDRLLAEASMAYLQLTPICEIQTAYEHLEQKKKSFAFLQYATSFWASHVRSLQDEFLNRILGLLRNDMAVKAMVQMMWQDDPDWDATHHVHGLHLAAYFGLTAAVTELVRTSTDVDILDCRGTTPLMYAALKGENDVVACLLEAGADPPRTCERGRAALHRACQYRRIGVVQLLLQCSKDIAIQAPDEQFGDRTALAWAIHHGSKAMLEMLLRGYPEGAQVSPDHDRNNLLILAAAKGQIDIFQTLLKDGRVPLSSTDDRGAAALTIAARNRHTPLIDILLQEGVDLEARNDLGSTALLTSLPDASNEVSKLLVTRGADVNALSYGRRGILFVCAHHNRPGLMRFFLELGRGLDVNIQAEDGATPLYNAVEACHLECVKVLLEHGARTDVRATTGLTTVSMARERAFQEILSLLLIARAKEGSASSEQSTKRERERSKVLEIDTPIHAAVVQLDVPRLTAYLDRFLEKGLDINTLDAAVRQTALHITARCDLLDAARLLLDRGAKFEVFDKFGFRALHAAVFHRSLGVTEELICRGADVNQVRFDGKQRPLHLATERRFPKIAFCLVKNGAIVDPNDRNAPWLIDAAAQFGEFEVLRKAVDAGVPFNERNSDGVTPYQRAMKHGNVRVAKYLFEQAQREIEKKKSSGSGNAATGPMLAVVDVENNRNSKKMQIDEADAQAGAEDPRTSRSTASGLGEKEAAGQVLEDPDWEGLGLTWRCWVLITLIGLVLAATALKCL</sequence>
<reference evidence="6 7" key="1">
    <citation type="journal article" date="2023" name="G3 (Bethesda)">
        <title>A chromosome-level genome assembly of Zasmidium syzygii isolated from banana leaves.</title>
        <authorList>
            <person name="van Westerhoven A.C."/>
            <person name="Mehrabi R."/>
            <person name="Talebi R."/>
            <person name="Steentjes M.B.F."/>
            <person name="Corcolon B."/>
            <person name="Chong P.A."/>
            <person name="Kema G.H.J."/>
            <person name="Seidl M.F."/>
        </authorList>
    </citation>
    <scope>NUCLEOTIDE SEQUENCE [LARGE SCALE GENOMIC DNA]</scope>
    <source>
        <strain evidence="6 7">P124</strain>
    </source>
</reference>
<dbReference type="EMBL" id="JAXOVC010000007">
    <property type="protein sequence ID" value="KAK4499060.1"/>
    <property type="molecule type" value="Genomic_DNA"/>
</dbReference>
<dbReference type="SUPFAM" id="SSF48403">
    <property type="entry name" value="Ankyrin repeat"/>
    <property type="match status" value="2"/>
</dbReference>
<dbReference type="Pfam" id="PF24883">
    <property type="entry name" value="NPHP3_N"/>
    <property type="match status" value="1"/>
</dbReference>
<feature type="repeat" description="ANK" evidence="3">
    <location>
        <begin position="725"/>
        <end position="751"/>
    </location>
</feature>
<dbReference type="InterPro" id="IPR056884">
    <property type="entry name" value="NPHP3-like_N"/>
</dbReference>
<keyword evidence="2 3" id="KW-0040">ANK repeat</keyword>
<dbReference type="PROSITE" id="PS50088">
    <property type="entry name" value="ANK_REPEAT"/>
    <property type="match status" value="7"/>
</dbReference>
<feature type="region of interest" description="Disordered" evidence="4">
    <location>
        <begin position="1279"/>
        <end position="1307"/>
    </location>
</feature>
<dbReference type="SMART" id="SM00248">
    <property type="entry name" value="ANK"/>
    <property type="match status" value="14"/>
</dbReference>
<proteinExistence type="predicted"/>
<evidence type="ECO:0000259" key="5">
    <source>
        <dbReference type="PROSITE" id="PS50837"/>
    </source>
</evidence>
<evidence type="ECO:0000313" key="7">
    <source>
        <dbReference type="Proteomes" id="UP001305779"/>
    </source>
</evidence>
<protein>
    <recommendedName>
        <fullName evidence="5">NACHT domain-containing protein</fullName>
    </recommendedName>
</protein>
<dbReference type="Pfam" id="PF13637">
    <property type="entry name" value="Ank_4"/>
    <property type="match status" value="1"/>
</dbReference>
<dbReference type="InterPro" id="IPR007111">
    <property type="entry name" value="NACHT_NTPase"/>
</dbReference>
<dbReference type="PROSITE" id="PS50837">
    <property type="entry name" value="NACHT"/>
    <property type="match status" value="1"/>
</dbReference>
<feature type="repeat" description="ANK" evidence="3">
    <location>
        <begin position="864"/>
        <end position="896"/>
    </location>
</feature>
<feature type="repeat" description="ANK" evidence="3">
    <location>
        <begin position="1083"/>
        <end position="1115"/>
    </location>
</feature>